<dbReference type="Gene3D" id="3.90.640.50">
    <property type="match status" value="1"/>
</dbReference>
<dbReference type="STRING" id="1325130.HFN_2112"/>
<dbReference type="Proteomes" id="UP000018143">
    <property type="component" value="Unassembled WGS sequence"/>
</dbReference>
<sequence length="48" mass="5694">MLNNCEFTLSEWERFFSFVLAKKSDHIEDKAISRTKTISKILLLMMAR</sequence>
<name>T1CXN2_9HELI</name>
<protein>
    <submittedName>
        <fullName evidence="1">Uncharacterized protein</fullName>
    </submittedName>
</protein>
<evidence type="ECO:0000313" key="1">
    <source>
        <dbReference type="EMBL" id="GAD18700.1"/>
    </source>
</evidence>
<keyword evidence="2" id="KW-1185">Reference proteome</keyword>
<comment type="caution">
    <text evidence="1">The sequence shown here is derived from an EMBL/GenBank/DDBJ whole genome shotgun (WGS) entry which is preliminary data.</text>
</comment>
<reference evidence="1 2" key="1">
    <citation type="journal article" date="2013" name="Genome Announc.">
        <title>Draft Genome Sequence of Helicobacter fennelliae Strain MRY12-0050, Isolated from a Bacteremia Patient.</title>
        <authorList>
            <person name="Rimbara E."/>
            <person name="Matsui M."/>
            <person name="Mori S."/>
            <person name="Suzuki S."/>
            <person name="Suzuki M."/>
            <person name="Kim H."/>
            <person name="Sekizuka T."/>
            <person name="Kuroda M."/>
            <person name="Shibayama K."/>
        </authorList>
    </citation>
    <scope>NUCLEOTIDE SEQUENCE [LARGE SCALE GENOMIC DNA]</scope>
    <source>
        <strain evidence="1 2">MRY12-0050</strain>
    </source>
</reference>
<dbReference type="AlphaFoldDB" id="T1CXN2"/>
<evidence type="ECO:0000313" key="2">
    <source>
        <dbReference type="Proteomes" id="UP000018143"/>
    </source>
</evidence>
<organism evidence="1 2">
    <name type="scientific">Helicobacter fennelliae MRY12-0050</name>
    <dbReference type="NCBI Taxonomy" id="1325130"/>
    <lineage>
        <taxon>Bacteria</taxon>
        <taxon>Pseudomonadati</taxon>
        <taxon>Campylobacterota</taxon>
        <taxon>Epsilonproteobacteria</taxon>
        <taxon>Campylobacterales</taxon>
        <taxon>Helicobacteraceae</taxon>
        <taxon>Helicobacter</taxon>
    </lineage>
</organism>
<gene>
    <name evidence="1" type="ORF">HFN_2112</name>
</gene>
<dbReference type="EMBL" id="BASD01000009">
    <property type="protein sequence ID" value="GAD18700.1"/>
    <property type="molecule type" value="Genomic_DNA"/>
</dbReference>
<accession>T1CXN2</accession>
<proteinExistence type="predicted"/>